<dbReference type="Pfam" id="PF19289">
    <property type="entry name" value="PmbA_TldD_3rd"/>
    <property type="match status" value="1"/>
</dbReference>
<evidence type="ECO:0000313" key="3">
    <source>
        <dbReference type="EMBL" id="MFC1854157.1"/>
    </source>
</evidence>
<comment type="caution">
    <text evidence="3">The sequence shown here is derived from an EMBL/GenBank/DDBJ whole genome shotgun (WGS) entry which is preliminary data.</text>
</comment>
<comment type="similarity">
    <text evidence="1">Belongs to the peptidase U62 family.</text>
</comment>
<dbReference type="SUPFAM" id="SSF111283">
    <property type="entry name" value="Putative modulator of DNA gyrase, PmbA/TldD"/>
    <property type="match status" value="1"/>
</dbReference>
<evidence type="ECO:0000259" key="2">
    <source>
        <dbReference type="Pfam" id="PF19289"/>
    </source>
</evidence>
<evidence type="ECO:0000256" key="1">
    <source>
        <dbReference type="ARBA" id="ARBA00005836"/>
    </source>
</evidence>
<dbReference type="InterPro" id="IPR045569">
    <property type="entry name" value="Metalloprtase-TldD/E_C"/>
</dbReference>
<feature type="domain" description="Metalloprotease TldD/E C-terminal" evidence="2">
    <location>
        <begin position="2"/>
        <end position="183"/>
    </location>
</feature>
<dbReference type="Proteomes" id="UP001594351">
    <property type="component" value="Unassembled WGS sequence"/>
</dbReference>
<gene>
    <name evidence="3" type="ORF">ACFL27_28570</name>
</gene>
<proteinExistence type="inferred from homology"/>
<reference evidence="3 4" key="1">
    <citation type="submission" date="2024-09" db="EMBL/GenBank/DDBJ databases">
        <title>Laminarin stimulates single cell rates of sulfate reduction while oxygen inhibits transcriptomic activity in coastal marine sediment.</title>
        <authorList>
            <person name="Lindsay M."/>
            <person name="Orcutt B."/>
            <person name="Emerson D."/>
            <person name="Stepanauskas R."/>
            <person name="D'Angelo T."/>
        </authorList>
    </citation>
    <scope>NUCLEOTIDE SEQUENCE [LARGE SCALE GENOMIC DNA]</scope>
    <source>
        <strain evidence="3">SAG AM-311-K15</strain>
    </source>
</reference>
<dbReference type="InterPro" id="IPR036059">
    <property type="entry name" value="TldD/PmbA_sf"/>
</dbReference>
<accession>A0ABV6Z6T6</accession>
<organism evidence="3 4">
    <name type="scientific">candidate division CSSED10-310 bacterium</name>
    <dbReference type="NCBI Taxonomy" id="2855610"/>
    <lineage>
        <taxon>Bacteria</taxon>
        <taxon>Bacteria division CSSED10-310</taxon>
    </lineage>
</organism>
<evidence type="ECO:0000313" key="4">
    <source>
        <dbReference type="Proteomes" id="UP001594351"/>
    </source>
</evidence>
<sequence>MPSGRASVAFDDDGVPASRWFIIKNGILNGYSTTRDTASFLGDEDSKGCSYADSWNSMPILRMPNVSIEPGQNGSPLLKDIIASTDQGILIDGRGSFSIDHQRINFQFGGDYCRKITNGRLDHALRRVTYQSHNPYFWSSVDAIAPQAEWQQHGITNCGKGQPMQVGQLTHGSAPLRVKKVKIGRART</sequence>
<dbReference type="InterPro" id="IPR051463">
    <property type="entry name" value="Peptidase_U62_metallo"/>
</dbReference>
<protein>
    <submittedName>
        <fullName evidence="3">Metallopeptidase TldD-related protein</fullName>
    </submittedName>
</protein>
<dbReference type="PANTHER" id="PTHR30624">
    <property type="entry name" value="UNCHARACTERIZED PROTEIN TLDD AND PMBA"/>
    <property type="match status" value="1"/>
</dbReference>
<keyword evidence="4" id="KW-1185">Reference proteome</keyword>
<dbReference type="EMBL" id="JBHPBY010000742">
    <property type="protein sequence ID" value="MFC1854157.1"/>
    <property type="molecule type" value="Genomic_DNA"/>
</dbReference>
<name>A0ABV6Z6T6_UNCC1</name>
<dbReference type="PANTHER" id="PTHR30624:SF10">
    <property type="entry name" value="CONSERVED PROTEIN"/>
    <property type="match status" value="1"/>
</dbReference>